<comment type="caution">
    <text evidence="2">The sequence shown here is derived from an EMBL/GenBank/DDBJ whole genome shotgun (WGS) entry which is preliminary data.</text>
</comment>
<accession>A0A150WPB2</accession>
<reference evidence="2 3" key="1">
    <citation type="submission" date="2016-03" db="EMBL/GenBank/DDBJ databases">
        <authorList>
            <person name="Ploux O."/>
        </authorList>
    </citation>
    <scope>NUCLEOTIDE SEQUENCE [LARGE SCALE GENOMIC DNA]</scope>
    <source>
        <strain evidence="2 3">R0</strain>
    </source>
</reference>
<proteinExistence type="predicted"/>
<dbReference type="OrthoDB" id="9808140at2"/>
<dbReference type="Pfam" id="PF08241">
    <property type="entry name" value="Methyltransf_11"/>
    <property type="match status" value="1"/>
</dbReference>
<dbReference type="RefSeq" id="WP_061833794.1">
    <property type="nucleotide sequence ID" value="NZ_LUKE01000001.1"/>
</dbReference>
<organism evidence="2 3">
    <name type="scientific">Bdellovibrio bacteriovorus</name>
    <dbReference type="NCBI Taxonomy" id="959"/>
    <lineage>
        <taxon>Bacteria</taxon>
        <taxon>Pseudomonadati</taxon>
        <taxon>Bdellovibrionota</taxon>
        <taxon>Bdellovibrionia</taxon>
        <taxon>Bdellovibrionales</taxon>
        <taxon>Pseudobdellovibrionaceae</taxon>
        <taxon>Bdellovibrio</taxon>
    </lineage>
</organism>
<dbReference type="PANTHER" id="PTHR43591">
    <property type="entry name" value="METHYLTRANSFERASE"/>
    <property type="match status" value="1"/>
</dbReference>
<dbReference type="InterPro" id="IPR013216">
    <property type="entry name" value="Methyltransf_11"/>
</dbReference>
<evidence type="ECO:0000259" key="1">
    <source>
        <dbReference type="Pfam" id="PF08241"/>
    </source>
</evidence>
<gene>
    <name evidence="2" type="ORF">AZI86_03975</name>
</gene>
<keyword evidence="3" id="KW-1185">Reference proteome</keyword>
<dbReference type="CDD" id="cd02440">
    <property type="entry name" value="AdoMet_MTases"/>
    <property type="match status" value="1"/>
</dbReference>
<feature type="domain" description="Methyltransferase type 11" evidence="1">
    <location>
        <begin position="53"/>
        <end position="147"/>
    </location>
</feature>
<dbReference type="Gene3D" id="3.40.50.150">
    <property type="entry name" value="Vaccinia Virus protein VP39"/>
    <property type="match status" value="1"/>
</dbReference>
<dbReference type="Proteomes" id="UP000075320">
    <property type="component" value="Unassembled WGS sequence"/>
</dbReference>
<evidence type="ECO:0000313" key="3">
    <source>
        <dbReference type="Proteomes" id="UP000075320"/>
    </source>
</evidence>
<dbReference type="SUPFAM" id="SSF53335">
    <property type="entry name" value="S-adenosyl-L-methionine-dependent methyltransferases"/>
    <property type="match status" value="1"/>
</dbReference>
<protein>
    <recommendedName>
        <fullName evidence="1">Methyltransferase type 11 domain-containing protein</fullName>
    </recommendedName>
</protein>
<sequence>MALDMESFLKNFHKKNPGCTSVTWLHGKAADGRTSYECVSETLLKNTGPAAVLDLACGDGILLEILHNQNIPGLMLSGIDMSEGELEAAKKRLSGLPISIFEGRAQALPFENEKFDFIFCHLALMLMNEADTVLAEIYRTLKPQGYFSAIIGGGFMRSPIMETFTNILHQVMREEGAPRLTGVGDTRIRSAELVKPFFETLFAEVEVKELELSFRAKPVDLRDFFMLTYEVDMLSESGKEILEERVLHVLGAMTDSDGTIGFPFGLRQITCRK</sequence>
<dbReference type="AlphaFoldDB" id="A0A150WPB2"/>
<evidence type="ECO:0000313" key="2">
    <source>
        <dbReference type="EMBL" id="KYG66228.1"/>
    </source>
</evidence>
<dbReference type="InterPro" id="IPR029063">
    <property type="entry name" value="SAM-dependent_MTases_sf"/>
</dbReference>
<name>A0A150WPB2_BDEBC</name>
<dbReference type="EMBL" id="LUKE01000001">
    <property type="protein sequence ID" value="KYG66228.1"/>
    <property type="molecule type" value="Genomic_DNA"/>
</dbReference>
<dbReference type="GO" id="GO:0008757">
    <property type="term" value="F:S-adenosylmethionine-dependent methyltransferase activity"/>
    <property type="evidence" value="ECO:0007669"/>
    <property type="project" value="InterPro"/>
</dbReference>